<protein>
    <recommendedName>
        <fullName evidence="5">Lipoprotein</fullName>
    </recommendedName>
</protein>
<dbReference type="PATRIC" id="fig|33888.3.peg.487"/>
<evidence type="ECO:0008006" key="5">
    <source>
        <dbReference type="Google" id="ProtNLM"/>
    </source>
</evidence>
<keyword evidence="4" id="KW-1185">Reference proteome</keyword>
<keyword evidence="2" id="KW-0732">Signal</keyword>
<gene>
    <name evidence="3" type="ORF">A6122_0431</name>
</gene>
<evidence type="ECO:0000256" key="2">
    <source>
        <dbReference type="SAM" id="SignalP"/>
    </source>
</evidence>
<dbReference type="STRING" id="33888.A6122_0431"/>
<evidence type="ECO:0000313" key="3">
    <source>
        <dbReference type="EMBL" id="AND15591.1"/>
    </source>
</evidence>
<reference evidence="3 4" key="1">
    <citation type="submission" date="2016-05" db="EMBL/GenBank/DDBJ databases">
        <title>Complete genome sequence of Rathayibacter tritici NCPPB 1953.</title>
        <authorList>
            <person name="Park J."/>
            <person name="Lee H.-H."/>
            <person name="Lee S.-W."/>
            <person name="Seo Y.-S."/>
        </authorList>
    </citation>
    <scope>NUCLEOTIDE SEQUENCE [LARGE SCALE GENOMIC DNA]</scope>
    <source>
        <strain evidence="3 4">NCPPB 1953</strain>
    </source>
</reference>
<sequence>MSRVDCRVVQAAAAVLLIMMMSACAGEREARPVSTMSPREGRDRVVEFVRDSAGRLDVTGWWPRSGAAQPDECGLGDGVKGASYSYDLWAPAGTDVEGDARKVAEFWESLGMTVRVTGPTLWPNVYGEGGPVLRASFHTGAVEDQYLIDAVMPCAPGDFESLLLDDNAQRDAGAVLPGDEGVVPKPDPRDLPLEPDPSSSGSEG</sequence>
<proteinExistence type="predicted"/>
<feature type="region of interest" description="Disordered" evidence="1">
    <location>
        <begin position="170"/>
        <end position="204"/>
    </location>
</feature>
<accession>A0A161JNR6</accession>
<dbReference type="PROSITE" id="PS51257">
    <property type="entry name" value="PROKAR_LIPOPROTEIN"/>
    <property type="match status" value="1"/>
</dbReference>
<name>A0A161JNR6_9MICO</name>
<dbReference type="AlphaFoldDB" id="A0A161JNR6"/>
<dbReference type="KEGG" id="rtn:A6122_0431"/>
<evidence type="ECO:0000256" key="1">
    <source>
        <dbReference type="SAM" id="MobiDB-lite"/>
    </source>
</evidence>
<dbReference type="RefSeq" id="WP_068251074.1">
    <property type="nucleotide sequence ID" value="NZ_CP015515.1"/>
</dbReference>
<dbReference type="Proteomes" id="UP000077071">
    <property type="component" value="Chromosome"/>
</dbReference>
<dbReference type="EMBL" id="CP015515">
    <property type="protein sequence ID" value="AND15591.1"/>
    <property type="molecule type" value="Genomic_DNA"/>
</dbReference>
<feature type="signal peptide" evidence="2">
    <location>
        <begin position="1"/>
        <end position="25"/>
    </location>
</feature>
<feature type="chain" id="PRO_5043136065" description="Lipoprotein" evidence="2">
    <location>
        <begin position="26"/>
        <end position="204"/>
    </location>
</feature>
<evidence type="ECO:0000313" key="4">
    <source>
        <dbReference type="Proteomes" id="UP000077071"/>
    </source>
</evidence>
<organism evidence="3 4">
    <name type="scientific">Rathayibacter tritici</name>
    <dbReference type="NCBI Taxonomy" id="33888"/>
    <lineage>
        <taxon>Bacteria</taxon>
        <taxon>Bacillati</taxon>
        <taxon>Actinomycetota</taxon>
        <taxon>Actinomycetes</taxon>
        <taxon>Micrococcales</taxon>
        <taxon>Microbacteriaceae</taxon>
        <taxon>Rathayibacter</taxon>
    </lineage>
</organism>